<feature type="non-terminal residue" evidence="5">
    <location>
        <position position="633"/>
    </location>
</feature>
<dbReference type="PROSITE" id="PS50893">
    <property type="entry name" value="ABC_TRANSPORTER_2"/>
    <property type="match status" value="1"/>
</dbReference>
<dbReference type="Pfam" id="PF00005">
    <property type="entry name" value="ABC_tran"/>
    <property type="match status" value="1"/>
</dbReference>
<comment type="caution">
    <text evidence="5">The sequence shown here is derived from an EMBL/GenBank/DDBJ whole genome shotgun (WGS) entry which is preliminary data.</text>
</comment>
<reference evidence="5 6" key="1">
    <citation type="submission" date="2018-04" db="EMBL/GenBank/DDBJ databases">
        <authorList>
            <person name="Zhang X."/>
            <person name="Yuan J."/>
            <person name="Li F."/>
            <person name="Xiang J."/>
        </authorList>
    </citation>
    <scope>NUCLEOTIDE SEQUENCE [LARGE SCALE GENOMIC DNA]</scope>
    <source>
        <tissue evidence="5">Muscle</tissue>
    </source>
</reference>
<gene>
    <name evidence="5" type="ORF">C7M84_010706</name>
</gene>
<evidence type="ECO:0000313" key="5">
    <source>
        <dbReference type="EMBL" id="ROT71005.1"/>
    </source>
</evidence>
<dbReference type="AlphaFoldDB" id="A0A3R7Q857"/>
<evidence type="ECO:0000256" key="2">
    <source>
        <dbReference type="ARBA" id="ARBA00022840"/>
    </source>
</evidence>
<dbReference type="SUPFAM" id="SSF52540">
    <property type="entry name" value="P-loop containing nucleoside triphosphate hydrolases"/>
    <property type="match status" value="1"/>
</dbReference>
<dbReference type="InterPro" id="IPR050173">
    <property type="entry name" value="ABC_transporter_C-like"/>
</dbReference>
<dbReference type="PROSITE" id="PS00211">
    <property type="entry name" value="ABC_TRANSPORTER_1"/>
    <property type="match status" value="1"/>
</dbReference>
<dbReference type="Proteomes" id="UP000283509">
    <property type="component" value="Unassembled WGS sequence"/>
</dbReference>
<dbReference type="InterPro" id="IPR003439">
    <property type="entry name" value="ABC_transporter-like_ATP-bd"/>
</dbReference>
<protein>
    <submittedName>
        <fullName evidence="5">Putative ATP-binding cassette sub-family C member Sur</fullName>
    </submittedName>
</protein>
<name>A0A3R7Q857_PENVA</name>
<evidence type="ECO:0000256" key="3">
    <source>
        <dbReference type="SAM" id="MobiDB-lite"/>
    </source>
</evidence>
<dbReference type="SMART" id="SM00382">
    <property type="entry name" value="AAA"/>
    <property type="match status" value="1"/>
</dbReference>
<dbReference type="InterPro" id="IPR027417">
    <property type="entry name" value="P-loop_NTPase"/>
</dbReference>
<sequence length="633" mass="69533">MFPFQAHCFSSRDLLRSSPRFHVPFDPDSLPDPGSGVVVCLVTFGLYSLLEGAALEPARVFSGLALFNQLTVPLFILPSSSRTPSGPSTRRLQEFLNMQEVEGREPPNPLLPSGRWGSYAGETPRGKDSSTRRLRQNRLGRVVEESRPTSTCSEISNASSVSKKSSKENGTSPFSVDLNSDSDEELEFEGWKKRRSGGNGERGGDGRKVAVRIQSGSFAWDPTCRHSVLENITTEVPAGKSASHLLWLLSLERDFSADMAIGHAKMRADSGSGGVGAGKTSLLLAMLGEMHTLRGELQWNGEMSVAYVSQHPWLMHATLRDNVAFGRQLLAKRYSRVIQACALAPDIEILPGGDQAEIGERGINLSGGQRQRVAIARALYSDARTVIMDAPFSALDAGVSAKVWEEGVVKLLLQRRRTVILATHLTHLTRHATKIIYLEGGSIKHQGTPSEMARAAPELWREWGTKEGAPVGGYDYEGRLEGRTARERWSLLRLVTRISIQRGSASPHHTRRGAREESKEVEFCPRPVRKYSINRHVSHSALLPGDECEYLPALTPPLPRHAFAHTPSKLPLFRIKSSAPAFGRKSSRAARGGLPRHAKSLPPQPRPLPRMRSTPAFAPQGNMLHRLFSSASI</sequence>
<dbReference type="PANTHER" id="PTHR24223:SF461">
    <property type="entry name" value="ATP-BINDING CASSETTE SUB-FAMILY C MEMBER SUR"/>
    <property type="match status" value="1"/>
</dbReference>
<dbReference type="GO" id="GO:0016020">
    <property type="term" value="C:membrane"/>
    <property type="evidence" value="ECO:0007669"/>
    <property type="project" value="TreeGrafter"/>
</dbReference>
<dbReference type="OrthoDB" id="6347324at2759"/>
<evidence type="ECO:0000256" key="1">
    <source>
        <dbReference type="ARBA" id="ARBA00022741"/>
    </source>
</evidence>
<feature type="compositionally biased region" description="Polar residues" evidence="3">
    <location>
        <begin position="168"/>
        <end position="179"/>
    </location>
</feature>
<dbReference type="STRING" id="6689.A0A3R7Q857"/>
<evidence type="ECO:0000259" key="4">
    <source>
        <dbReference type="PROSITE" id="PS50893"/>
    </source>
</evidence>
<feature type="domain" description="ABC transporter" evidence="4">
    <location>
        <begin position="211"/>
        <end position="465"/>
    </location>
</feature>
<dbReference type="Gene3D" id="3.40.50.300">
    <property type="entry name" value="P-loop containing nucleotide triphosphate hydrolases"/>
    <property type="match status" value="1"/>
</dbReference>
<dbReference type="PANTHER" id="PTHR24223">
    <property type="entry name" value="ATP-BINDING CASSETTE SUB-FAMILY C"/>
    <property type="match status" value="1"/>
</dbReference>
<dbReference type="InterPro" id="IPR003593">
    <property type="entry name" value="AAA+_ATPase"/>
</dbReference>
<dbReference type="CDD" id="cd03250">
    <property type="entry name" value="ABCC_MRP_domain1"/>
    <property type="match status" value="1"/>
</dbReference>
<organism evidence="5 6">
    <name type="scientific">Penaeus vannamei</name>
    <name type="common">Whiteleg shrimp</name>
    <name type="synonym">Litopenaeus vannamei</name>
    <dbReference type="NCBI Taxonomy" id="6689"/>
    <lineage>
        <taxon>Eukaryota</taxon>
        <taxon>Metazoa</taxon>
        <taxon>Ecdysozoa</taxon>
        <taxon>Arthropoda</taxon>
        <taxon>Crustacea</taxon>
        <taxon>Multicrustacea</taxon>
        <taxon>Malacostraca</taxon>
        <taxon>Eumalacostraca</taxon>
        <taxon>Eucarida</taxon>
        <taxon>Decapoda</taxon>
        <taxon>Dendrobranchiata</taxon>
        <taxon>Penaeoidea</taxon>
        <taxon>Penaeidae</taxon>
        <taxon>Penaeus</taxon>
    </lineage>
</organism>
<reference evidence="5 6" key="2">
    <citation type="submission" date="2019-01" db="EMBL/GenBank/DDBJ databases">
        <title>The decoding of complex shrimp genome reveals the adaptation for benthos swimmer, frequently molting mechanism and breeding impact on genome.</title>
        <authorList>
            <person name="Sun Y."/>
            <person name="Gao Y."/>
            <person name="Yu Y."/>
        </authorList>
    </citation>
    <scope>NUCLEOTIDE SEQUENCE [LARGE SCALE GENOMIC DNA]</scope>
    <source>
        <tissue evidence="5">Muscle</tissue>
    </source>
</reference>
<feature type="region of interest" description="Disordered" evidence="3">
    <location>
        <begin position="581"/>
        <end position="617"/>
    </location>
</feature>
<feature type="region of interest" description="Disordered" evidence="3">
    <location>
        <begin position="102"/>
        <end position="180"/>
    </location>
</feature>
<dbReference type="GO" id="GO:0042626">
    <property type="term" value="F:ATPase-coupled transmembrane transporter activity"/>
    <property type="evidence" value="ECO:0007669"/>
    <property type="project" value="TreeGrafter"/>
</dbReference>
<accession>A0A3R7Q857</accession>
<dbReference type="EMBL" id="QCYY01002360">
    <property type="protein sequence ID" value="ROT71005.1"/>
    <property type="molecule type" value="Genomic_DNA"/>
</dbReference>
<evidence type="ECO:0000313" key="6">
    <source>
        <dbReference type="Proteomes" id="UP000283509"/>
    </source>
</evidence>
<dbReference type="InterPro" id="IPR017871">
    <property type="entry name" value="ABC_transporter-like_CS"/>
</dbReference>
<dbReference type="GO" id="GO:0005524">
    <property type="term" value="F:ATP binding"/>
    <property type="evidence" value="ECO:0007669"/>
    <property type="project" value="UniProtKB-KW"/>
</dbReference>
<proteinExistence type="predicted"/>
<dbReference type="GO" id="GO:0016887">
    <property type="term" value="F:ATP hydrolysis activity"/>
    <property type="evidence" value="ECO:0007669"/>
    <property type="project" value="InterPro"/>
</dbReference>
<keyword evidence="1" id="KW-0547">Nucleotide-binding</keyword>
<keyword evidence="6" id="KW-1185">Reference proteome</keyword>
<keyword evidence="2 5" id="KW-0067">ATP-binding</keyword>
<feature type="compositionally biased region" description="Low complexity" evidence="3">
    <location>
        <begin position="153"/>
        <end position="163"/>
    </location>
</feature>